<dbReference type="HOGENOM" id="CLU_2059126_0_0_6"/>
<name>M4RX71_9ALTE</name>
<gene>
    <name evidence="5" type="ORF">C427_5164</name>
</gene>
<dbReference type="InterPro" id="IPR014284">
    <property type="entry name" value="RNA_pol_sigma-70_dom"/>
</dbReference>
<evidence type="ECO:0000313" key="6">
    <source>
        <dbReference type="Proteomes" id="UP000011864"/>
    </source>
</evidence>
<dbReference type="AlphaFoldDB" id="M4RX71"/>
<dbReference type="Pfam" id="PF04542">
    <property type="entry name" value="Sigma70_r2"/>
    <property type="match status" value="1"/>
</dbReference>
<feature type="domain" description="RNA polymerase sigma-70 region 2" evidence="4">
    <location>
        <begin position="24"/>
        <end position="91"/>
    </location>
</feature>
<proteinExistence type="predicted"/>
<keyword evidence="3" id="KW-0804">Transcription</keyword>
<dbReference type="KEGG" id="gps:C427_5164"/>
<dbReference type="NCBIfam" id="TIGR02937">
    <property type="entry name" value="sigma70-ECF"/>
    <property type="match status" value="1"/>
</dbReference>
<dbReference type="GO" id="GO:0006352">
    <property type="term" value="P:DNA-templated transcription initiation"/>
    <property type="evidence" value="ECO:0007669"/>
    <property type="project" value="InterPro"/>
</dbReference>
<dbReference type="eggNOG" id="COG1595">
    <property type="taxonomic scope" value="Bacteria"/>
</dbReference>
<protein>
    <submittedName>
        <fullName evidence="5">ECF subfamily RNA polymerase sigma-24 factor</fullName>
    </submittedName>
</protein>
<dbReference type="PANTHER" id="PTHR43133:SF62">
    <property type="entry name" value="RNA POLYMERASE SIGMA FACTOR SIGZ"/>
    <property type="match status" value="1"/>
</dbReference>
<dbReference type="GO" id="GO:0016987">
    <property type="term" value="F:sigma factor activity"/>
    <property type="evidence" value="ECO:0007669"/>
    <property type="project" value="UniProtKB-KW"/>
</dbReference>
<keyword evidence="1" id="KW-0805">Transcription regulation</keyword>
<dbReference type="Gene3D" id="1.10.1740.10">
    <property type="match status" value="1"/>
</dbReference>
<organism evidence="5 6">
    <name type="scientific">Paraglaciecola psychrophila 170</name>
    <dbReference type="NCBI Taxonomy" id="1129794"/>
    <lineage>
        <taxon>Bacteria</taxon>
        <taxon>Pseudomonadati</taxon>
        <taxon>Pseudomonadota</taxon>
        <taxon>Gammaproteobacteria</taxon>
        <taxon>Alteromonadales</taxon>
        <taxon>Alteromonadaceae</taxon>
        <taxon>Paraglaciecola</taxon>
    </lineage>
</organism>
<dbReference type="PANTHER" id="PTHR43133">
    <property type="entry name" value="RNA POLYMERASE ECF-TYPE SIGMA FACTO"/>
    <property type="match status" value="1"/>
</dbReference>
<keyword evidence="2" id="KW-0731">Sigma factor</keyword>
<evidence type="ECO:0000256" key="2">
    <source>
        <dbReference type="ARBA" id="ARBA00023082"/>
    </source>
</evidence>
<reference evidence="5 6" key="1">
    <citation type="journal article" date="2013" name="Genome Announc.">
        <title>Complete Genome Sequence of Glaciecola psychrophila Strain 170T.</title>
        <authorList>
            <person name="Yin J."/>
            <person name="Chen J."/>
            <person name="Liu G."/>
            <person name="Yu Y."/>
            <person name="Song L."/>
            <person name="Wang X."/>
            <person name="Qu X."/>
        </authorList>
    </citation>
    <scope>NUCLEOTIDE SEQUENCE [LARGE SCALE GENOMIC DNA]</scope>
    <source>
        <strain evidence="5 6">170</strain>
    </source>
</reference>
<dbReference type="EMBL" id="CP003837">
    <property type="protein sequence ID" value="AGH47263.1"/>
    <property type="molecule type" value="Genomic_DNA"/>
</dbReference>
<evidence type="ECO:0000256" key="1">
    <source>
        <dbReference type="ARBA" id="ARBA00023015"/>
    </source>
</evidence>
<evidence type="ECO:0000259" key="4">
    <source>
        <dbReference type="Pfam" id="PF04542"/>
    </source>
</evidence>
<dbReference type="PATRIC" id="fig|1129794.4.peg.5149"/>
<evidence type="ECO:0000313" key="5">
    <source>
        <dbReference type="EMBL" id="AGH47263.1"/>
    </source>
</evidence>
<accession>M4RX71</accession>
<keyword evidence="6" id="KW-1185">Reference proteome</keyword>
<dbReference type="InterPro" id="IPR007627">
    <property type="entry name" value="RNA_pol_sigma70_r2"/>
</dbReference>
<dbReference type="STRING" id="1129794.C427_5164"/>
<dbReference type="InterPro" id="IPR013325">
    <property type="entry name" value="RNA_pol_sigma_r2"/>
</dbReference>
<dbReference type="Proteomes" id="UP000011864">
    <property type="component" value="Chromosome"/>
</dbReference>
<dbReference type="SUPFAM" id="SSF88946">
    <property type="entry name" value="Sigma2 domain of RNA polymerase sigma factors"/>
    <property type="match status" value="1"/>
</dbReference>
<dbReference type="InterPro" id="IPR039425">
    <property type="entry name" value="RNA_pol_sigma-70-like"/>
</dbReference>
<sequence>MDNSENLHLLGKIATGDRQAFEQLYAATSSQLYAVSLKILGKKDRAEDTLQEAFIRIWHNAGEYTPGRGTVLTWMISIVRYRAFDLIRYHKVRGEEELESEEFTAADELQDLSPEQKKN</sequence>
<evidence type="ECO:0000256" key="3">
    <source>
        <dbReference type="ARBA" id="ARBA00023163"/>
    </source>
</evidence>